<dbReference type="Gene3D" id="2.30.31.20">
    <property type="entry name" value="Sporulation-specific cell division protein SsgB"/>
    <property type="match status" value="1"/>
</dbReference>
<evidence type="ECO:0000256" key="4">
    <source>
        <dbReference type="ARBA" id="ARBA00022969"/>
    </source>
</evidence>
<keyword evidence="4" id="KW-0749">Sporulation</keyword>
<evidence type="ECO:0000313" key="7">
    <source>
        <dbReference type="EMBL" id="QFQ95624.1"/>
    </source>
</evidence>
<protein>
    <submittedName>
        <fullName evidence="7">SsgA family sporulation/cell division regulator</fullName>
    </submittedName>
</protein>
<keyword evidence="6" id="KW-0131">Cell cycle</keyword>
<dbReference type="GO" id="GO:0030428">
    <property type="term" value="C:cell septum"/>
    <property type="evidence" value="ECO:0007669"/>
    <property type="project" value="UniProtKB-SubCell"/>
</dbReference>
<reference evidence="7 8" key="1">
    <citation type="submission" date="2019-10" db="EMBL/GenBank/DDBJ databases">
        <title>Streptomyces sp. strain GY16 isolated from leaves of Broussonetia papyrifera.</title>
        <authorList>
            <person name="Mo P."/>
        </authorList>
    </citation>
    <scope>NUCLEOTIDE SEQUENCE [LARGE SCALE GENOMIC DNA]</scope>
    <source>
        <strain evidence="7 8">GY16</strain>
    </source>
</reference>
<comment type="subcellular location">
    <subcellularLocation>
        <location evidence="1">Cell septum</location>
    </subcellularLocation>
</comment>
<evidence type="ECO:0000256" key="6">
    <source>
        <dbReference type="ARBA" id="ARBA00023306"/>
    </source>
</evidence>
<evidence type="ECO:0000256" key="1">
    <source>
        <dbReference type="ARBA" id="ARBA00004431"/>
    </source>
</evidence>
<proteinExistence type="inferred from homology"/>
<accession>A0A5P8JXU6</accession>
<dbReference type="InterPro" id="IPR038658">
    <property type="entry name" value="SsgB_sf"/>
</dbReference>
<dbReference type="EMBL" id="CP045096">
    <property type="protein sequence ID" value="QFQ95624.1"/>
    <property type="molecule type" value="Genomic_DNA"/>
</dbReference>
<evidence type="ECO:0000256" key="3">
    <source>
        <dbReference type="ARBA" id="ARBA00022618"/>
    </source>
</evidence>
<dbReference type="Proteomes" id="UP000327294">
    <property type="component" value="Chromosome"/>
</dbReference>
<name>A0A5P8JXU6_9ACTN</name>
<dbReference type="GO" id="GO:0030435">
    <property type="term" value="P:sporulation resulting in formation of a cellular spore"/>
    <property type="evidence" value="ECO:0007669"/>
    <property type="project" value="UniProtKB-KW"/>
</dbReference>
<sequence>MENLDDLTSVVCRILVHLLVEDGVDQPVIVDLRYSSADPYAVVMTFHPSPDARVRWVIGRDLLLGGRNRLVGVGDVQIWPSQHASLGKVCIGLRPRGNKEAVVVVASGRSLDAFLRRTLAVVPVGTEERHLDMDGTVQQLLSGPDKPDMTR</sequence>
<evidence type="ECO:0000256" key="5">
    <source>
        <dbReference type="ARBA" id="ARBA00023210"/>
    </source>
</evidence>
<evidence type="ECO:0000313" key="8">
    <source>
        <dbReference type="Proteomes" id="UP000327294"/>
    </source>
</evidence>
<comment type="similarity">
    <text evidence="2">Belongs to the SsgA family.</text>
</comment>
<keyword evidence="5" id="KW-0717">Septation</keyword>
<organism evidence="7 8">
    <name type="scientific">Streptomyces phaeolivaceus</name>
    <dbReference type="NCBI Taxonomy" id="2653200"/>
    <lineage>
        <taxon>Bacteria</taxon>
        <taxon>Bacillati</taxon>
        <taxon>Actinomycetota</taxon>
        <taxon>Actinomycetes</taxon>
        <taxon>Kitasatosporales</taxon>
        <taxon>Streptomycetaceae</taxon>
        <taxon>Streptomyces</taxon>
    </lineage>
</organism>
<keyword evidence="3 7" id="KW-0132">Cell division</keyword>
<dbReference type="Pfam" id="PF04686">
    <property type="entry name" value="SsgA"/>
    <property type="match status" value="1"/>
</dbReference>
<dbReference type="InterPro" id="IPR006776">
    <property type="entry name" value="SsgB"/>
</dbReference>
<dbReference type="AlphaFoldDB" id="A0A5P8JXU6"/>
<gene>
    <name evidence="7" type="ORF">F9278_04855</name>
</gene>
<dbReference type="KEGG" id="sphv:F9278_04855"/>
<dbReference type="GO" id="GO:0000917">
    <property type="term" value="P:division septum assembly"/>
    <property type="evidence" value="ECO:0007669"/>
    <property type="project" value="UniProtKB-KW"/>
</dbReference>
<dbReference type="RefSeq" id="WP_152167156.1">
    <property type="nucleotide sequence ID" value="NZ_CP045096.1"/>
</dbReference>
<keyword evidence="8" id="KW-1185">Reference proteome</keyword>
<evidence type="ECO:0000256" key="2">
    <source>
        <dbReference type="ARBA" id="ARBA00009323"/>
    </source>
</evidence>